<accession>G0PLB4</accession>
<dbReference type="STRING" id="135651.G0PLB4"/>
<dbReference type="InterPro" id="IPR002035">
    <property type="entry name" value="VWF_A"/>
</dbReference>
<dbReference type="AlphaFoldDB" id="G0PLB4"/>
<keyword evidence="3" id="KW-1185">Reference proteome</keyword>
<dbReference type="eggNOG" id="KOG1327">
    <property type="taxonomic scope" value="Eukaryota"/>
</dbReference>
<dbReference type="Pfam" id="PF07002">
    <property type="entry name" value="Copine"/>
    <property type="match status" value="1"/>
</dbReference>
<dbReference type="GO" id="GO:0016567">
    <property type="term" value="P:protein ubiquitination"/>
    <property type="evidence" value="ECO:0007669"/>
    <property type="project" value="TreeGrafter"/>
</dbReference>
<dbReference type="SMART" id="SM00327">
    <property type="entry name" value="VWA"/>
    <property type="match status" value="1"/>
</dbReference>
<dbReference type="GO" id="GO:0005634">
    <property type="term" value="C:nucleus"/>
    <property type="evidence" value="ECO:0007669"/>
    <property type="project" value="TreeGrafter"/>
</dbReference>
<dbReference type="CDD" id="cd01459">
    <property type="entry name" value="vWA_copine_like"/>
    <property type="match status" value="1"/>
</dbReference>
<dbReference type="OrthoDB" id="5855668at2759"/>
<evidence type="ECO:0000313" key="3">
    <source>
        <dbReference type="Proteomes" id="UP000008068"/>
    </source>
</evidence>
<dbReference type="InterPro" id="IPR010734">
    <property type="entry name" value="Copine_C"/>
</dbReference>
<dbReference type="HOGENOM" id="CLU_278822_0_0_1"/>
<dbReference type="EMBL" id="GL381049">
    <property type="protein sequence ID" value="EGT34424.1"/>
    <property type="molecule type" value="Genomic_DNA"/>
</dbReference>
<feature type="non-terminal residue" evidence="2">
    <location>
        <position position="1"/>
    </location>
</feature>
<protein>
    <recommendedName>
        <fullName evidence="1">VWFA domain-containing protein</fullName>
    </recommendedName>
</protein>
<dbReference type="Proteomes" id="UP000008068">
    <property type="component" value="Unassembled WGS sequence"/>
</dbReference>
<reference evidence="3" key="1">
    <citation type="submission" date="2011-07" db="EMBL/GenBank/DDBJ databases">
        <authorList>
            <consortium name="Caenorhabditis brenneri Sequencing and Analysis Consortium"/>
            <person name="Wilson R.K."/>
        </authorList>
    </citation>
    <scope>NUCLEOTIDE SEQUENCE [LARGE SCALE GENOMIC DNA]</scope>
    <source>
        <strain evidence="3">PB2801</strain>
    </source>
</reference>
<evidence type="ECO:0000313" key="2">
    <source>
        <dbReference type="EMBL" id="EGT34424.1"/>
    </source>
</evidence>
<gene>
    <name evidence="2" type="ORF">CAEBREN_19778</name>
</gene>
<dbReference type="InParanoid" id="G0PLB4"/>
<evidence type="ECO:0000259" key="1">
    <source>
        <dbReference type="SMART" id="SM00327"/>
    </source>
</evidence>
<feature type="domain" description="VWFA" evidence="1">
    <location>
        <begin position="831"/>
        <end position="1024"/>
    </location>
</feature>
<dbReference type="InterPro" id="IPR052079">
    <property type="entry name" value="E3_ligase/Copine_domain"/>
</dbReference>
<dbReference type="GO" id="GO:0004842">
    <property type="term" value="F:ubiquitin-protein transferase activity"/>
    <property type="evidence" value="ECO:0007669"/>
    <property type="project" value="TreeGrafter"/>
</dbReference>
<dbReference type="SUPFAM" id="SSF53300">
    <property type="entry name" value="vWA-like"/>
    <property type="match status" value="1"/>
</dbReference>
<sequence length="1133" mass="127270">SGQTFETKHATDRSMDAVQHLEKERLAEASAEKLFVIGNTAGPVSWTTRASSEMQHNQVVNLNRPSPYHQVEIIRQGANLGIPTYFTARETTSKTENVATQLSRKEERLEVSTVKITPRLAEPVVFESNASKSHSVSLDKNLSASGDSELDAVVVIVDKNTEQPQFFRCSCTKEASTSAAASLSAGSKSESCKLVRVSSNLGHPTSLVLRESSSVQETNNVHYQRDEHHEHVSEIRSYPRDGGNFKLETKASTSNEVRIDKDLEKKSDRELEIEKKTIIRNEAEPVEIFVSATEESAAGVTANLSRSNQYEAANIKLTAANKGEPAYSRVTETTELTETNNVQLRREEEHQETEKIVQIAASGGSSLLRAGFADEKFADVEAKLGRDAEFESTQTIQKIGNEEKTNLSIGASQETSVNFDETIKCNKSSSEETSITKVAKNIEPHVIFRSTEASDMAVGIHYTLRSSDRVDETEEIKNVARNGGSATFSCFAAGEESPDSVSAFLTRQPQEETTEKLFPTPMLDSIKFNSTAAEEFAVWNTTSFRRKDHEDEVEKVFNTSETGQNETFSSKAAEDVSVTLDADLHFGVGYKEHRQITKDEANQGEGTGMHSGASEKPSSIWVTIIVNNRLNLQLSFIHGAFGFRALGEEHIETQVLELTARMVEVMVEGSVHNLARRHEDEPFVLYTEVIEETIIRVDEQLEKKTTVVETEQASEVKMREKGEERRKEEKRVSFAAEVQEKTMEAIDKSLGLDTSMEVEPAFQKPSIIKKPMKKERERRSRDLRQNAAPAFKPVRRNSLLQALAIGSPHNIPHFKTLDDIVKAIKHAGLEYSNLIFGIDYTKSNFYQGERTFDKRPLHTIDPAEMNPYQQVIQIVGKTLSSFDADGQIPAYGFGDEEFTDQGIFNIADRYDLEKDCNGFEEVLRVYNEVTPTIEMSGPTNFVPLIDRAIEICKEKHSYHILVIVADGQVTNEKINQKAIAAASHYPLSIIMVGVGDGPWNMMGRFDDNIPKRLFDNFHFVDFHKVMFNAPNADASFALNALMEIPDQYKAIKELGLLKHSRLLIIESCLQSHFFQFKLKVKVWNTTNEEIFLESIFPFHSTNESINSIEERWISNPFTTKSDFNWLIFRENIE</sequence>
<proteinExistence type="predicted"/>
<name>G0PLB4_CAEBE</name>
<dbReference type="PANTHER" id="PTHR45751">
    <property type="entry name" value="COPINE FAMILY PROTEIN 1"/>
    <property type="match status" value="1"/>
</dbReference>
<dbReference type="InterPro" id="IPR036465">
    <property type="entry name" value="vWFA_dom_sf"/>
</dbReference>
<organism evidence="3">
    <name type="scientific">Caenorhabditis brenneri</name>
    <name type="common">Nematode worm</name>
    <dbReference type="NCBI Taxonomy" id="135651"/>
    <lineage>
        <taxon>Eukaryota</taxon>
        <taxon>Metazoa</taxon>
        <taxon>Ecdysozoa</taxon>
        <taxon>Nematoda</taxon>
        <taxon>Chromadorea</taxon>
        <taxon>Rhabditida</taxon>
        <taxon>Rhabditina</taxon>
        <taxon>Rhabditomorpha</taxon>
        <taxon>Rhabditoidea</taxon>
        <taxon>Rhabditidae</taxon>
        <taxon>Peloderinae</taxon>
        <taxon>Caenorhabditis</taxon>
    </lineage>
</organism>
<dbReference type="PANTHER" id="PTHR45751:SF11">
    <property type="entry name" value="COPINE FAMILY PROTEIN 2"/>
    <property type="match status" value="1"/>
</dbReference>